<dbReference type="PANTHER" id="PTHR13018:SF135">
    <property type="entry name" value="CSC1_OSCA1-LIKE 7TM REGION DOMAIN-CONTAINING PROTEIN"/>
    <property type="match status" value="1"/>
</dbReference>
<feature type="domain" description="CSC1/OSCA1-like cytosolic" evidence="3">
    <location>
        <begin position="280"/>
        <end position="440"/>
    </location>
</feature>
<keyword evidence="2" id="KW-0812">Transmembrane</keyword>
<feature type="compositionally biased region" description="Polar residues" evidence="1">
    <location>
        <begin position="1"/>
        <end position="22"/>
    </location>
</feature>
<evidence type="ECO:0000256" key="1">
    <source>
        <dbReference type="SAM" id="MobiDB-lite"/>
    </source>
</evidence>
<dbReference type="GO" id="GO:0005886">
    <property type="term" value="C:plasma membrane"/>
    <property type="evidence" value="ECO:0007669"/>
    <property type="project" value="TreeGrafter"/>
</dbReference>
<sequence length="909" mass="104638">MTSPSNLIKSKTQPRHYNSFDSQIEDLENPPKNTNRKFNKLATSIASVSTIGNFSQQRNNSNSIQVVDLESSPKDEMRHNNIITTSGVFDLKEESDSDSESCSFQQGSIKKKQKTLEDMVTLGDKTKAEAYRNKHMLRKIVDGNYIKYPIIHTSTAELGEYGAGLELYFNFVKQLGYLFSIISLISIWPIYENNSGNGLYHGAAKQWWSYWTIANQKSISLDSLVLAEDDLSSINQSRIMLSVADFICGLCFIIFLIRYSIHSRKIVAENFKNNVTAADYAVEVKGIPEDFCDTGLLKEYFEQYGEVCEVYLARNYDGLLNEYKKRAELSIKLGYERAAALKKEFKNEDKIKKLESKIQKFDTAIHLKFKKGHIMHSQLPVNRGFLIYNRLDDKKTCLKECKAIKRCCRRSIVPIEQYFLGKYILKVKQTTEPSNILWENLEISRWNRMLRKSLSIFLALVVLLASIVVIYVMKAYDSSLPSDVYCIKELKINPDISFSAAEKIYTSNKKSFCYCKFQSWSDIMSDTDINSYCSYFILKTTTNLIIKFCSSCGVIFINFLLRTIFKRLSKFERVSNKTKEQLNIMIKVFIAQFINTALIILIVNANFDKVSAVYYIPYTKEIFTGEFSDFTREWYVSVGESLVFTMIVCIVSPHLLTLIIICPFNYCKRRCFYKMYKTQKSLNRAYTGPEFDLACRNSQVLNLIFTCYLYSSTIPFLNLISAAALFILYWTDKILVLRHYRKPPLLSYHLNNAAIKFIPIIIIMHSCFAIYMYGSENIFPTKVIENTNGQVIVKDNSILDRLFSISGILNGSIIISAGFTALMLFCYSDVLSKCKSHKNKVETETQEYQGTYREELETIKKHGLHTYKILENPEYHDMVVSLDNGAVKVLSLRTSNEIRPPLTRSRTFS</sequence>
<dbReference type="InterPro" id="IPR045122">
    <property type="entry name" value="Csc1-like"/>
</dbReference>
<dbReference type="EMBL" id="MPUH01000334">
    <property type="protein sequence ID" value="OMJ82614.1"/>
    <property type="molecule type" value="Genomic_DNA"/>
</dbReference>
<feature type="transmembrane region" description="Helical" evidence="2">
    <location>
        <begin position="642"/>
        <end position="667"/>
    </location>
</feature>
<feature type="transmembrane region" description="Helical" evidence="2">
    <location>
        <begin position="175"/>
        <end position="191"/>
    </location>
</feature>
<comment type="caution">
    <text evidence="4">The sequence shown here is derived from an EMBL/GenBank/DDBJ whole genome shotgun (WGS) entry which is preliminary data.</text>
</comment>
<dbReference type="GO" id="GO:0005227">
    <property type="term" value="F:calcium-activated cation channel activity"/>
    <property type="evidence" value="ECO:0007669"/>
    <property type="project" value="InterPro"/>
</dbReference>
<evidence type="ECO:0000256" key="2">
    <source>
        <dbReference type="SAM" id="Phobius"/>
    </source>
</evidence>
<dbReference type="PANTHER" id="PTHR13018">
    <property type="entry name" value="PROBABLE MEMBRANE PROTEIN DUF221-RELATED"/>
    <property type="match status" value="1"/>
</dbReference>
<keyword evidence="2" id="KW-1133">Transmembrane helix</keyword>
<feature type="transmembrane region" description="Helical" evidence="2">
    <location>
        <begin position="544"/>
        <end position="561"/>
    </location>
</feature>
<keyword evidence="5" id="KW-1185">Reference proteome</keyword>
<feature type="transmembrane region" description="Helical" evidence="2">
    <location>
        <begin position="802"/>
        <end position="825"/>
    </location>
</feature>
<feature type="transmembrane region" description="Helical" evidence="2">
    <location>
        <begin position="454"/>
        <end position="473"/>
    </location>
</feature>
<keyword evidence="2" id="KW-0472">Membrane</keyword>
<name>A0A1R2C0S3_9CILI</name>
<dbReference type="InterPro" id="IPR027815">
    <property type="entry name" value="CSC1/OSCA1-like_cyt"/>
</dbReference>
<evidence type="ECO:0000313" key="5">
    <source>
        <dbReference type="Proteomes" id="UP000187209"/>
    </source>
</evidence>
<dbReference type="OrthoDB" id="297739at2759"/>
<feature type="transmembrane region" description="Helical" evidence="2">
    <location>
        <begin position="750"/>
        <end position="773"/>
    </location>
</feature>
<reference evidence="4 5" key="1">
    <citation type="submission" date="2016-11" db="EMBL/GenBank/DDBJ databases">
        <title>The macronuclear genome of Stentor coeruleus: a giant cell with tiny introns.</title>
        <authorList>
            <person name="Slabodnick M."/>
            <person name="Ruby J.G."/>
            <person name="Reiff S.B."/>
            <person name="Swart E.C."/>
            <person name="Gosai S."/>
            <person name="Prabakaran S."/>
            <person name="Witkowska E."/>
            <person name="Larue G.E."/>
            <person name="Fisher S."/>
            <person name="Freeman R.M."/>
            <person name="Gunawardena J."/>
            <person name="Chu W."/>
            <person name="Stover N.A."/>
            <person name="Gregory B.D."/>
            <person name="Nowacki M."/>
            <person name="Derisi J."/>
            <person name="Roy S.W."/>
            <person name="Marshall W.F."/>
            <person name="Sood P."/>
        </authorList>
    </citation>
    <scope>NUCLEOTIDE SEQUENCE [LARGE SCALE GENOMIC DNA]</scope>
    <source>
        <strain evidence="4">WM001</strain>
    </source>
</reference>
<accession>A0A1R2C0S3</accession>
<dbReference type="Proteomes" id="UP000187209">
    <property type="component" value="Unassembled WGS sequence"/>
</dbReference>
<dbReference type="Pfam" id="PF14703">
    <property type="entry name" value="PHM7_cyt"/>
    <property type="match status" value="1"/>
</dbReference>
<gene>
    <name evidence="4" type="ORF">SteCoe_16663</name>
</gene>
<feature type="region of interest" description="Disordered" evidence="1">
    <location>
        <begin position="1"/>
        <end position="33"/>
    </location>
</feature>
<feature type="transmembrane region" description="Helical" evidence="2">
    <location>
        <begin position="582"/>
        <end position="603"/>
    </location>
</feature>
<evidence type="ECO:0000313" key="4">
    <source>
        <dbReference type="EMBL" id="OMJ82614.1"/>
    </source>
</evidence>
<organism evidence="4 5">
    <name type="scientific">Stentor coeruleus</name>
    <dbReference type="NCBI Taxonomy" id="5963"/>
    <lineage>
        <taxon>Eukaryota</taxon>
        <taxon>Sar</taxon>
        <taxon>Alveolata</taxon>
        <taxon>Ciliophora</taxon>
        <taxon>Postciliodesmatophora</taxon>
        <taxon>Heterotrichea</taxon>
        <taxon>Heterotrichida</taxon>
        <taxon>Stentoridae</taxon>
        <taxon>Stentor</taxon>
    </lineage>
</organism>
<protein>
    <recommendedName>
        <fullName evidence="3">CSC1/OSCA1-like cytosolic domain-containing protein</fullName>
    </recommendedName>
</protein>
<proteinExistence type="predicted"/>
<feature type="transmembrane region" description="Helical" evidence="2">
    <location>
        <begin position="707"/>
        <end position="730"/>
    </location>
</feature>
<feature type="transmembrane region" description="Helical" evidence="2">
    <location>
        <begin position="239"/>
        <end position="257"/>
    </location>
</feature>
<evidence type="ECO:0000259" key="3">
    <source>
        <dbReference type="Pfam" id="PF14703"/>
    </source>
</evidence>
<dbReference type="AlphaFoldDB" id="A0A1R2C0S3"/>